<reference evidence="1 2" key="1">
    <citation type="journal article" date="2024" name="G3 (Bethesda)">
        <title>Genome assembly of Hibiscus sabdariffa L. provides insights into metabolisms of medicinal natural products.</title>
        <authorList>
            <person name="Kim T."/>
        </authorList>
    </citation>
    <scope>NUCLEOTIDE SEQUENCE [LARGE SCALE GENOMIC DNA]</scope>
    <source>
        <strain evidence="1">TK-2024</strain>
        <tissue evidence="1">Old leaves</tissue>
    </source>
</reference>
<name>A0ABR2FUT7_9ROSI</name>
<gene>
    <name evidence="1" type="ORF">V6N12_022480</name>
</gene>
<keyword evidence="2" id="KW-1185">Reference proteome</keyword>
<evidence type="ECO:0000313" key="1">
    <source>
        <dbReference type="EMBL" id="KAK8588021.1"/>
    </source>
</evidence>
<comment type="caution">
    <text evidence="1">The sequence shown here is derived from an EMBL/GenBank/DDBJ whole genome shotgun (WGS) entry which is preliminary data.</text>
</comment>
<evidence type="ECO:0000313" key="2">
    <source>
        <dbReference type="Proteomes" id="UP001472677"/>
    </source>
</evidence>
<protein>
    <submittedName>
        <fullName evidence="1">Uncharacterized protein</fullName>
    </submittedName>
</protein>
<sequence>MRNRSIVTHCNGLLFKQHCYSRRACLKKHVGSNAFSIILLAVESKVKSTVSGSTIKDKGWRTGGRRRFCLFVFFRFRCPGPTHIPCQLGKYVYKMDNVYLLCSSCRW</sequence>
<dbReference type="EMBL" id="JBBPBM010000004">
    <property type="protein sequence ID" value="KAK8588021.1"/>
    <property type="molecule type" value="Genomic_DNA"/>
</dbReference>
<accession>A0ABR2FUT7</accession>
<organism evidence="1 2">
    <name type="scientific">Hibiscus sabdariffa</name>
    <name type="common">roselle</name>
    <dbReference type="NCBI Taxonomy" id="183260"/>
    <lineage>
        <taxon>Eukaryota</taxon>
        <taxon>Viridiplantae</taxon>
        <taxon>Streptophyta</taxon>
        <taxon>Embryophyta</taxon>
        <taxon>Tracheophyta</taxon>
        <taxon>Spermatophyta</taxon>
        <taxon>Magnoliopsida</taxon>
        <taxon>eudicotyledons</taxon>
        <taxon>Gunneridae</taxon>
        <taxon>Pentapetalae</taxon>
        <taxon>rosids</taxon>
        <taxon>malvids</taxon>
        <taxon>Malvales</taxon>
        <taxon>Malvaceae</taxon>
        <taxon>Malvoideae</taxon>
        <taxon>Hibiscus</taxon>
    </lineage>
</organism>
<dbReference type="Proteomes" id="UP001472677">
    <property type="component" value="Unassembled WGS sequence"/>
</dbReference>
<proteinExistence type="predicted"/>